<dbReference type="InterPro" id="IPR015410">
    <property type="entry name" value="DUF1985"/>
</dbReference>
<feature type="domain" description="DUF1985" evidence="2">
    <location>
        <begin position="176"/>
        <end position="287"/>
    </location>
</feature>
<accession>A0AAE1RFC9</accession>
<dbReference type="PANTHER" id="PTHR48449:SF1">
    <property type="entry name" value="DUF1985 DOMAIN-CONTAINING PROTEIN"/>
    <property type="match status" value="1"/>
</dbReference>
<gene>
    <name evidence="3" type="ORF">RND71_029110</name>
</gene>
<protein>
    <recommendedName>
        <fullName evidence="2">DUF1985 domain-containing protein</fullName>
    </recommendedName>
</protein>
<name>A0AAE1RFC9_9SOLA</name>
<evidence type="ECO:0000259" key="2">
    <source>
        <dbReference type="Pfam" id="PF09331"/>
    </source>
</evidence>
<reference evidence="3" key="1">
    <citation type="submission" date="2023-12" db="EMBL/GenBank/DDBJ databases">
        <title>Genome assembly of Anisodus tanguticus.</title>
        <authorList>
            <person name="Wang Y.-J."/>
        </authorList>
    </citation>
    <scope>NUCLEOTIDE SEQUENCE</scope>
    <source>
        <strain evidence="3">KB-2021</strain>
        <tissue evidence="3">Leaf</tissue>
    </source>
</reference>
<evidence type="ECO:0000256" key="1">
    <source>
        <dbReference type="SAM" id="MobiDB-lite"/>
    </source>
</evidence>
<sequence>MYASTTFGKITGRGVKVDISTSSYFPSTIYVGDEDDNDFESPAPTNCCQQVSTRITRSQTKKVDKLVKNIKTRAEKCGRPEKAKVSLKLADEDEDDSSKSGKKKRKVENVAEDSYFAITKEERISTRLKFKERKSHLKVGDFYIHPNEHFRTRLSCHTETGIVSILSECLNDTQLQVVPSARRELWIKFNGCVLSFGIGEFDVITGLKCVEDDAIVYDKPSENMLMKAYFQGNKSVTRQQLLDRFKEKKWESDGDAFKMTLMVFIQHFLFSDTNDHCITKANFDIIESVDKHLVVRVDNNVPRILNWKLSDSPTYAGLTNGMIMPSLDKMKHCNICPTTEEKTKLKIAAFFKDVDANYVSSRGFQNEDYNISPPPHLWTMEQQPKHPHSQNTEQQLILRCDLSGSKDDLKAEVQQLRNEVSTLLLLDLFVGCDAHDDGKSGLENENFHNYDFPLPRASA</sequence>
<dbReference type="PANTHER" id="PTHR48449">
    <property type="entry name" value="DUF1985 DOMAIN-CONTAINING PROTEIN"/>
    <property type="match status" value="1"/>
</dbReference>
<dbReference type="Pfam" id="PF09331">
    <property type="entry name" value="DUF1985"/>
    <property type="match status" value="1"/>
</dbReference>
<dbReference type="AlphaFoldDB" id="A0AAE1RFC9"/>
<keyword evidence="4" id="KW-1185">Reference proteome</keyword>
<proteinExistence type="predicted"/>
<dbReference type="EMBL" id="JAVYJV010000016">
    <property type="protein sequence ID" value="KAK4349797.1"/>
    <property type="molecule type" value="Genomic_DNA"/>
</dbReference>
<dbReference type="Proteomes" id="UP001291623">
    <property type="component" value="Unassembled WGS sequence"/>
</dbReference>
<feature type="region of interest" description="Disordered" evidence="1">
    <location>
        <begin position="85"/>
        <end position="104"/>
    </location>
</feature>
<organism evidence="3 4">
    <name type="scientific">Anisodus tanguticus</name>
    <dbReference type="NCBI Taxonomy" id="243964"/>
    <lineage>
        <taxon>Eukaryota</taxon>
        <taxon>Viridiplantae</taxon>
        <taxon>Streptophyta</taxon>
        <taxon>Embryophyta</taxon>
        <taxon>Tracheophyta</taxon>
        <taxon>Spermatophyta</taxon>
        <taxon>Magnoliopsida</taxon>
        <taxon>eudicotyledons</taxon>
        <taxon>Gunneridae</taxon>
        <taxon>Pentapetalae</taxon>
        <taxon>asterids</taxon>
        <taxon>lamiids</taxon>
        <taxon>Solanales</taxon>
        <taxon>Solanaceae</taxon>
        <taxon>Solanoideae</taxon>
        <taxon>Hyoscyameae</taxon>
        <taxon>Anisodus</taxon>
    </lineage>
</organism>
<comment type="caution">
    <text evidence="3">The sequence shown here is derived from an EMBL/GenBank/DDBJ whole genome shotgun (WGS) entry which is preliminary data.</text>
</comment>
<evidence type="ECO:0000313" key="4">
    <source>
        <dbReference type="Proteomes" id="UP001291623"/>
    </source>
</evidence>
<evidence type="ECO:0000313" key="3">
    <source>
        <dbReference type="EMBL" id="KAK4349797.1"/>
    </source>
</evidence>